<evidence type="ECO:0000313" key="3">
    <source>
        <dbReference type="Proteomes" id="UP000292702"/>
    </source>
</evidence>
<dbReference type="InterPro" id="IPR011009">
    <property type="entry name" value="Kinase-like_dom_sf"/>
</dbReference>
<name>A0A4R0R9Z5_9APHY</name>
<dbReference type="STRING" id="92696.A0A4R0R9Z5"/>
<dbReference type="EMBL" id="RWJN01000221">
    <property type="protein sequence ID" value="TCD64691.1"/>
    <property type="molecule type" value="Genomic_DNA"/>
</dbReference>
<comment type="caution">
    <text evidence="2">The sequence shown here is derived from an EMBL/GenBank/DDBJ whole genome shotgun (WGS) entry which is preliminary data.</text>
</comment>
<evidence type="ECO:0000313" key="2">
    <source>
        <dbReference type="EMBL" id="TCD64691.1"/>
    </source>
</evidence>
<gene>
    <name evidence="2" type="ORF">EIP91_003765</name>
</gene>
<dbReference type="PANTHER" id="PTHR44329">
    <property type="entry name" value="SERINE/THREONINE-PROTEIN KINASE TNNI3K-RELATED"/>
    <property type="match status" value="1"/>
</dbReference>
<dbReference type="PANTHER" id="PTHR44329:SF214">
    <property type="entry name" value="PROTEIN KINASE DOMAIN-CONTAINING PROTEIN"/>
    <property type="match status" value="1"/>
</dbReference>
<dbReference type="Gene3D" id="1.10.510.10">
    <property type="entry name" value="Transferase(Phosphotransferase) domain 1"/>
    <property type="match status" value="1"/>
</dbReference>
<protein>
    <recommendedName>
        <fullName evidence="1">Protein kinase domain-containing protein</fullName>
    </recommendedName>
</protein>
<feature type="domain" description="Protein kinase" evidence="1">
    <location>
        <begin position="92"/>
        <end position="375"/>
    </location>
</feature>
<dbReference type="Proteomes" id="UP000292702">
    <property type="component" value="Unassembled WGS sequence"/>
</dbReference>
<sequence length="376" mass="42223">MDLGRRAQIDRYIYHAIPEDPDGKTDILSIPAEDAQDTIDVAWKKVDEPVPTIHPNTHTLEDQTALLRKLCLKISSRDHILPTDFYITGVKCTDPEPQFSGSSAHIYLGEYRGKVVIVKRPLISSNDMTGTSDLMLEFCREALLWNKLRHPHILPLIGVSRDAFVRTICLVSPRMDGGSLRQRVSNQDHGKRLSADSFEAHVNRWLYQAVLGLVYLHGQGVVHGDFHGGNILIDADETAKVTDFGFSLIADATPKAYGSRHGGAAFYWRAPEFWEPELFGLEHSRASPACDSYAFGCTCIEVYTDRAPWTPASGKSPTMYRVSKEVLNGKRPPRPTSPYGNLMCDHLWEVVEDSWRQYHTERLTAAQIADRMAVFG</sequence>
<dbReference type="Pfam" id="PF00069">
    <property type="entry name" value="Pkinase"/>
    <property type="match status" value="1"/>
</dbReference>
<dbReference type="InterPro" id="IPR051681">
    <property type="entry name" value="Ser/Thr_Kinases-Pseudokinases"/>
</dbReference>
<dbReference type="AlphaFoldDB" id="A0A4R0R9Z5"/>
<proteinExistence type="predicted"/>
<dbReference type="SUPFAM" id="SSF56112">
    <property type="entry name" value="Protein kinase-like (PK-like)"/>
    <property type="match status" value="1"/>
</dbReference>
<reference evidence="2 3" key="1">
    <citation type="submission" date="2018-11" db="EMBL/GenBank/DDBJ databases">
        <title>Genome assembly of Steccherinum ochraceum LE-BIN_3174, the white-rot fungus of the Steccherinaceae family (The Residual Polyporoid clade, Polyporales, Basidiomycota).</title>
        <authorList>
            <person name="Fedorova T.V."/>
            <person name="Glazunova O.A."/>
            <person name="Landesman E.O."/>
            <person name="Moiseenko K.V."/>
            <person name="Psurtseva N.V."/>
            <person name="Savinova O.S."/>
            <person name="Shakhova N.V."/>
            <person name="Tyazhelova T.V."/>
            <person name="Vasina D.V."/>
        </authorList>
    </citation>
    <scope>NUCLEOTIDE SEQUENCE [LARGE SCALE GENOMIC DNA]</scope>
    <source>
        <strain evidence="2 3">LE-BIN_3174</strain>
    </source>
</reference>
<evidence type="ECO:0000259" key="1">
    <source>
        <dbReference type="PROSITE" id="PS50011"/>
    </source>
</evidence>
<dbReference type="GO" id="GO:0005524">
    <property type="term" value="F:ATP binding"/>
    <property type="evidence" value="ECO:0007669"/>
    <property type="project" value="InterPro"/>
</dbReference>
<keyword evidence="3" id="KW-1185">Reference proteome</keyword>
<organism evidence="2 3">
    <name type="scientific">Steccherinum ochraceum</name>
    <dbReference type="NCBI Taxonomy" id="92696"/>
    <lineage>
        <taxon>Eukaryota</taxon>
        <taxon>Fungi</taxon>
        <taxon>Dikarya</taxon>
        <taxon>Basidiomycota</taxon>
        <taxon>Agaricomycotina</taxon>
        <taxon>Agaricomycetes</taxon>
        <taxon>Polyporales</taxon>
        <taxon>Steccherinaceae</taxon>
        <taxon>Steccherinum</taxon>
    </lineage>
</organism>
<dbReference type="PROSITE" id="PS50011">
    <property type="entry name" value="PROTEIN_KINASE_DOM"/>
    <property type="match status" value="1"/>
</dbReference>
<dbReference type="GO" id="GO:0004674">
    <property type="term" value="F:protein serine/threonine kinase activity"/>
    <property type="evidence" value="ECO:0007669"/>
    <property type="project" value="TreeGrafter"/>
</dbReference>
<dbReference type="InterPro" id="IPR000719">
    <property type="entry name" value="Prot_kinase_dom"/>
</dbReference>
<accession>A0A4R0R9Z5</accession>
<dbReference type="OrthoDB" id="4062651at2759"/>